<evidence type="ECO:0000256" key="3">
    <source>
        <dbReference type="ARBA" id="ARBA00023015"/>
    </source>
</evidence>
<dbReference type="PROSITE" id="PS51099">
    <property type="entry name" value="PTS_EIIB_TYPE_2"/>
    <property type="match status" value="1"/>
</dbReference>
<sequence length="618" mass="71853">MKDYAKSIVEILLESKEHTSSNVLAKQIGVSSRTIKRYMKNSSEMLESYGCQLISDNKGYKVEIKDRQKHLVTTRLQNNQYNSNLENIEVDIILFLLSNEYAAIDDISEKIYCSRNTVAKKMLKIKDMLAKFDISLHNRAHYGFYIQGNEINIRNCLVKHLDIYSYYLKEKLKIVLNENILNVDDIKEYLIRALQQHSLVKSLQEVELFIKYLIVTVLRSGVSTRESLRFLESESVNVVYFQVTNEVLTQLENSYGYKFLSNDLLYLSIVLGGSDTIVDERKMIESTVKQSLIKIEEKFNYNFINIDNLLSSLTNHICSSFRRFSFGINIDNPMLYIIKSKYLQAYNYGVELASQLSCKFNINIDENDIGYIALHFLANMESQLLKEKYQVIVVCSGGLGTSTVLKIKLESNFPQIHIKSVVPQYMLEKEDLTGIDFIISTNPFENTTSKKVVYVKPLLTDEDKESINVLLSYVNSEEYLKKLFREDLFYSNLSFNNKEECLEFITNELINKNVIDKNLKNIIFQRERTAPTELGNLIVIPHCIIEDTTKIIICTLEKPIHWGTEQVQVIFLGCMNTKDREVRNMFPKIYELTKSKQKIEELINVKEFNKFMNILFTY</sequence>
<dbReference type="SUPFAM" id="SSF46785">
    <property type="entry name" value="Winged helix' DNA-binding domain"/>
    <property type="match status" value="1"/>
</dbReference>
<dbReference type="GO" id="GO:0008982">
    <property type="term" value="F:protein-N(PI)-phosphohistidine-sugar phosphotransferase activity"/>
    <property type="evidence" value="ECO:0007669"/>
    <property type="project" value="InterPro"/>
</dbReference>
<evidence type="ECO:0000313" key="10">
    <source>
        <dbReference type="Proteomes" id="UP000679179"/>
    </source>
</evidence>
<feature type="domain" description="PRD" evidence="8">
    <location>
        <begin position="279"/>
        <end position="386"/>
    </location>
</feature>
<evidence type="ECO:0000313" key="9">
    <source>
        <dbReference type="EMBL" id="GIM30605.1"/>
    </source>
</evidence>
<dbReference type="SUPFAM" id="SSF55804">
    <property type="entry name" value="Phoshotransferase/anion transport protein"/>
    <property type="match status" value="1"/>
</dbReference>
<evidence type="ECO:0000256" key="5">
    <source>
        <dbReference type="ARBA" id="ARBA00023163"/>
    </source>
</evidence>
<protein>
    <submittedName>
        <fullName evidence="9">Transcriptional antiterminator</fullName>
    </submittedName>
</protein>
<dbReference type="InterPro" id="IPR036390">
    <property type="entry name" value="WH_DNA-bd_sf"/>
</dbReference>
<dbReference type="InterPro" id="IPR011608">
    <property type="entry name" value="PRD"/>
</dbReference>
<dbReference type="Pfam" id="PF08279">
    <property type="entry name" value="HTH_11"/>
    <property type="match status" value="1"/>
</dbReference>
<keyword evidence="2" id="KW-0677">Repeat</keyword>
<dbReference type="Pfam" id="PF00359">
    <property type="entry name" value="PTS_EIIA_2"/>
    <property type="match status" value="1"/>
</dbReference>
<dbReference type="PROSITE" id="PS51372">
    <property type="entry name" value="PRD_2"/>
    <property type="match status" value="1"/>
</dbReference>
<dbReference type="InterPro" id="IPR002178">
    <property type="entry name" value="PTS_EIIA_type-2_dom"/>
</dbReference>
<dbReference type="Gene3D" id="1.10.1790.10">
    <property type="entry name" value="PRD domain"/>
    <property type="match status" value="1"/>
</dbReference>
<dbReference type="Pfam" id="PF05043">
    <property type="entry name" value="Mga"/>
    <property type="match status" value="1"/>
</dbReference>
<keyword evidence="1" id="KW-0808">Transferase</keyword>
<dbReference type="SUPFAM" id="SSF52794">
    <property type="entry name" value="PTS system IIB component-like"/>
    <property type="match status" value="1"/>
</dbReference>
<dbReference type="GO" id="GO:0006355">
    <property type="term" value="P:regulation of DNA-templated transcription"/>
    <property type="evidence" value="ECO:0007669"/>
    <property type="project" value="InterPro"/>
</dbReference>
<proteinExistence type="predicted"/>
<comment type="caution">
    <text evidence="9">The sequence shown here is derived from an EMBL/GenBank/DDBJ whole genome shotgun (WGS) entry which is preliminary data.</text>
</comment>
<organism evidence="9 10">
    <name type="scientific">Clostridium polyendosporum</name>
    <dbReference type="NCBI Taxonomy" id="69208"/>
    <lineage>
        <taxon>Bacteria</taxon>
        <taxon>Bacillati</taxon>
        <taxon>Bacillota</taxon>
        <taxon>Clostridia</taxon>
        <taxon>Eubacteriales</taxon>
        <taxon>Clostridiaceae</taxon>
        <taxon>Clostridium</taxon>
    </lineage>
</organism>
<evidence type="ECO:0000259" key="7">
    <source>
        <dbReference type="PROSITE" id="PS51099"/>
    </source>
</evidence>
<dbReference type="Pfam" id="PF00874">
    <property type="entry name" value="PRD"/>
    <property type="match status" value="1"/>
</dbReference>
<dbReference type="EMBL" id="BOPZ01000045">
    <property type="protein sequence ID" value="GIM30605.1"/>
    <property type="molecule type" value="Genomic_DNA"/>
</dbReference>
<dbReference type="PROSITE" id="PS51094">
    <property type="entry name" value="PTS_EIIA_TYPE_2"/>
    <property type="match status" value="1"/>
</dbReference>
<evidence type="ECO:0000256" key="1">
    <source>
        <dbReference type="ARBA" id="ARBA00022679"/>
    </source>
</evidence>
<dbReference type="SUPFAM" id="SSF63520">
    <property type="entry name" value="PTS-regulatory domain, PRD"/>
    <property type="match status" value="1"/>
</dbReference>
<keyword evidence="5" id="KW-0804">Transcription</keyword>
<dbReference type="InterPro" id="IPR007737">
    <property type="entry name" value="Mga_HTH"/>
</dbReference>
<dbReference type="InterPro" id="IPR050661">
    <property type="entry name" value="BglG_antiterminators"/>
</dbReference>
<keyword evidence="3" id="KW-0805">Transcription regulation</keyword>
<dbReference type="PANTHER" id="PTHR30185:SF13">
    <property type="entry name" value="LICABCH OPERON REGULATOR-RELATED"/>
    <property type="match status" value="1"/>
</dbReference>
<dbReference type="Gene3D" id="1.10.10.10">
    <property type="entry name" value="Winged helix-like DNA-binding domain superfamily/Winged helix DNA-binding domain"/>
    <property type="match status" value="1"/>
</dbReference>
<keyword evidence="4" id="KW-0010">Activator</keyword>
<evidence type="ECO:0000259" key="6">
    <source>
        <dbReference type="PROSITE" id="PS51094"/>
    </source>
</evidence>
<name>A0A919S1N3_9CLOT</name>
<dbReference type="GO" id="GO:0009401">
    <property type="term" value="P:phosphoenolpyruvate-dependent sugar phosphotransferase system"/>
    <property type="evidence" value="ECO:0007669"/>
    <property type="project" value="InterPro"/>
</dbReference>
<evidence type="ECO:0000256" key="4">
    <source>
        <dbReference type="ARBA" id="ARBA00023159"/>
    </source>
</evidence>
<feature type="domain" description="PTS EIIB type-2" evidence="7">
    <location>
        <begin position="389"/>
        <end position="479"/>
    </location>
</feature>
<dbReference type="InterPro" id="IPR016152">
    <property type="entry name" value="PTrfase/Anion_transptr"/>
</dbReference>
<feature type="domain" description="PTS EIIA type-2" evidence="6">
    <location>
        <begin position="482"/>
        <end position="618"/>
    </location>
</feature>
<dbReference type="PANTHER" id="PTHR30185">
    <property type="entry name" value="CRYPTIC BETA-GLUCOSIDE BGL OPERON ANTITERMINATOR"/>
    <property type="match status" value="1"/>
</dbReference>
<accession>A0A919S1N3</accession>
<dbReference type="InterPro" id="IPR013196">
    <property type="entry name" value="HTH_11"/>
</dbReference>
<dbReference type="Proteomes" id="UP000679179">
    <property type="component" value="Unassembled WGS sequence"/>
</dbReference>
<dbReference type="AlphaFoldDB" id="A0A919S1N3"/>
<dbReference type="Gene3D" id="3.40.930.10">
    <property type="entry name" value="Mannitol-specific EII, Chain A"/>
    <property type="match status" value="1"/>
</dbReference>
<evidence type="ECO:0000256" key="2">
    <source>
        <dbReference type="ARBA" id="ARBA00022737"/>
    </source>
</evidence>
<dbReference type="CDD" id="cd05568">
    <property type="entry name" value="PTS_IIB_bgl_like"/>
    <property type="match status" value="1"/>
</dbReference>
<dbReference type="RefSeq" id="WP_212905271.1">
    <property type="nucleotide sequence ID" value="NZ_BOPZ01000045.1"/>
</dbReference>
<dbReference type="InterPro" id="IPR036095">
    <property type="entry name" value="PTS_EIIB-like_sf"/>
</dbReference>
<dbReference type="InterPro" id="IPR013011">
    <property type="entry name" value="PTS_EIIB_2"/>
</dbReference>
<dbReference type="InterPro" id="IPR036388">
    <property type="entry name" value="WH-like_DNA-bd_sf"/>
</dbReference>
<evidence type="ECO:0000259" key="8">
    <source>
        <dbReference type="PROSITE" id="PS51372"/>
    </source>
</evidence>
<keyword evidence="10" id="KW-1185">Reference proteome</keyword>
<dbReference type="Gene3D" id="3.40.50.2300">
    <property type="match status" value="1"/>
</dbReference>
<reference evidence="9" key="1">
    <citation type="submission" date="2021-03" db="EMBL/GenBank/DDBJ databases">
        <title>Taxonomic study of Clostridium polyendosporum from meadow-gley soil under rice.</title>
        <authorList>
            <person name="Kobayashi H."/>
            <person name="Tanizawa Y."/>
            <person name="Yagura M."/>
        </authorList>
    </citation>
    <scope>NUCLEOTIDE SEQUENCE</scope>
    <source>
        <strain evidence="9">JCM 30710</strain>
    </source>
</reference>
<dbReference type="InterPro" id="IPR036634">
    <property type="entry name" value="PRD_sf"/>
</dbReference>
<gene>
    <name evidence="9" type="ORF">CPJCM30710_32710</name>
</gene>